<dbReference type="Gene3D" id="2.60.120.10">
    <property type="entry name" value="Jelly Rolls"/>
    <property type="match status" value="1"/>
</dbReference>
<evidence type="ECO:0000259" key="1">
    <source>
        <dbReference type="Pfam" id="PF07883"/>
    </source>
</evidence>
<dbReference type="InterPro" id="IPR013096">
    <property type="entry name" value="Cupin_2"/>
</dbReference>
<dbReference type="Proteomes" id="UP000593890">
    <property type="component" value="Chromosome"/>
</dbReference>
<dbReference type="InterPro" id="IPR011051">
    <property type="entry name" value="RmlC_Cupin_sf"/>
</dbReference>
<dbReference type="CDD" id="cd02230">
    <property type="entry name" value="cupin_HP0902-like"/>
    <property type="match status" value="1"/>
</dbReference>
<dbReference type="KEGG" id="sman:C12CBH8_14400"/>
<reference evidence="3" key="1">
    <citation type="submission" date="2020-07" db="EMBL/GenBank/DDBJ databases">
        <title>Complete genome sequencing of Clostridia bacterium strain 12CBH8.</title>
        <authorList>
            <person name="Sakamoto M."/>
            <person name="Murakami T."/>
            <person name="Mori H."/>
        </authorList>
    </citation>
    <scope>NUCLEOTIDE SEQUENCE [LARGE SCALE GENOMIC DNA]</scope>
    <source>
        <strain evidence="3">12CBH8</strain>
    </source>
</reference>
<feature type="domain" description="Cupin type-2" evidence="1">
    <location>
        <begin position="42"/>
        <end position="109"/>
    </location>
</feature>
<sequence length="110" mass="11981">MSVKIKNISQAEVHVLKEQLSYQEDQVISKTLAQNKAVSITLFSFAKGEEISTHESGGDAFVTCLDGVGKITIDGVDYLLHEGESIIMPAGHPHAVFGEEAFKMMLVVVF</sequence>
<organism evidence="2 3">
    <name type="scientific">Solibaculum mannosilyticum</name>
    <dbReference type="NCBI Taxonomy" id="2780922"/>
    <lineage>
        <taxon>Bacteria</taxon>
        <taxon>Bacillati</taxon>
        <taxon>Bacillota</taxon>
        <taxon>Clostridia</taxon>
        <taxon>Eubacteriales</taxon>
        <taxon>Oscillospiraceae</taxon>
        <taxon>Solibaculum</taxon>
    </lineage>
</organism>
<proteinExistence type="predicted"/>
<dbReference type="InterPro" id="IPR014710">
    <property type="entry name" value="RmlC-like_jellyroll"/>
</dbReference>
<dbReference type="PANTHER" id="PTHR37694">
    <property type="entry name" value="SLR8022 PROTEIN"/>
    <property type="match status" value="1"/>
</dbReference>
<dbReference type="AlphaFoldDB" id="A0A7I8D1V0"/>
<dbReference type="SUPFAM" id="SSF51182">
    <property type="entry name" value="RmlC-like cupins"/>
    <property type="match status" value="1"/>
</dbReference>
<protein>
    <submittedName>
        <fullName evidence="2">Cupin</fullName>
    </submittedName>
</protein>
<keyword evidence="3" id="KW-1185">Reference proteome</keyword>
<evidence type="ECO:0000313" key="2">
    <source>
        <dbReference type="EMBL" id="BCI60801.1"/>
    </source>
</evidence>
<dbReference type="PANTHER" id="PTHR37694:SF1">
    <property type="entry name" value="SLR8022 PROTEIN"/>
    <property type="match status" value="1"/>
</dbReference>
<gene>
    <name evidence="2" type="ORF">C12CBH8_14400</name>
</gene>
<dbReference type="EMBL" id="AP023321">
    <property type="protein sequence ID" value="BCI60801.1"/>
    <property type="molecule type" value="Genomic_DNA"/>
</dbReference>
<dbReference type="RefSeq" id="WP_215532899.1">
    <property type="nucleotide sequence ID" value="NZ_AP023321.1"/>
</dbReference>
<dbReference type="Pfam" id="PF07883">
    <property type="entry name" value="Cupin_2"/>
    <property type="match status" value="1"/>
</dbReference>
<name>A0A7I8D1V0_9FIRM</name>
<evidence type="ECO:0000313" key="3">
    <source>
        <dbReference type="Proteomes" id="UP000593890"/>
    </source>
</evidence>
<accession>A0A7I8D1V0</accession>